<dbReference type="InterPro" id="IPR005399">
    <property type="entry name" value="K_chnl_volt-dep_bsu_KCNAB-rel"/>
</dbReference>
<dbReference type="STRING" id="5627.A0A1C7MS36"/>
<keyword evidence="6" id="KW-1185">Reference proteome</keyword>
<evidence type="ECO:0000259" key="4">
    <source>
        <dbReference type="Pfam" id="PF00248"/>
    </source>
</evidence>
<dbReference type="Proteomes" id="UP000092993">
    <property type="component" value="Unassembled WGS sequence"/>
</dbReference>
<evidence type="ECO:0000256" key="1">
    <source>
        <dbReference type="ARBA" id="ARBA00006515"/>
    </source>
</evidence>
<dbReference type="SUPFAM" id="SSF51430">
    <property type="entry name" value="NAD(P)-linked oxidoreductase"/>
    <property type="match status" value="1"/>
</dbReference>
<dbReference type="InterPro" id="IPR023210">
    <property type="entry name" value="NADP_OxRdtase_dom"/>
</dbReference>
<keyword evidence="3" id="KW-0560">Oxidoreductase</keyword>
<evidence type="ECO:0000313" key="6">
    <source>
        <dbReference type="Proteomes" id="UP000092993"/>
    </source>
</evidence>
<keyword evidence="5" id="KW-0813">Transport</keyword>
<keyword evidence="2" id="KW-0521">NADP</keyword>
<dbReference type="Pfam" id="PF00248">
    <property type="entry name" value="Aldo_ket_red"/>
    <property type="match status" value="1"/>
</dbReference>
<evidence type="ECO:0000313" key="5">
    <source>
        <dbReference type="EMBL" id="OBZ79692.1"/>
    </source>
</evidence>
<dbReference type="PANTHER" id="PTHR43150">
    <property type="entry name" value="HYPERKINETIC, ISOFORM M"/>
    <property type="match status" value="1"/>
</dbReference>
<name>A0A1C7MS36_GRIFR</name>
<reference evidence="5 6" key="1">
    <citation type="submission" date="2016-03" db="EMBL/GenBank/DDBJ databases">
        <title>Whole genome sequencing of Grifola frondosa 9006-11.</title>
        <authorList>
            <person name="Min B."/>
            <person name="Park H."/>
            <person name="Kim J.-G."/>
            <person name="Cho H."/>
            <person name="Oh Y.-L."/>
            <person name="Kong W.-S."/>
            <person name="Choi I.-G."/>
        </authorList>
    </citation>
    <scope>NUCLEOTIDE SEQUENCE [LARGE SCALE GENOMIC DNA]</scope>
    <source>
        <strain evidence="5 6">9006-11</strain>
    </source>
</reference>
<dbReference type="GO" id="GO:0034220">
    <property type="term" value="P:monoatomic ion transmembrane transport"/>
    <property type="evidence" value="ECO:0007669"/>
    <property type="project" value="UniProtKB-KW"/>
</dbReference>
<dbReference type="OMA" id="YEHGINM"/>
<dbReference type="Gene3D" id="3.20.20.100">
    <property type="entry name" value="NADP-dependent oxidoreductase domain"/>
    <property type="match status" value="1"/>
</dbReference>
<keyword evidence="5" id="KW-0407">Ion channel</keyword>
<proteinExistence type="inferred from homology"/>
<accession>A0A1C7MS36</accession>
<feature type="domain" description="NADP-dependent oxidoreductase" evidence="4">
    <location>
        <begin position="27"/>
        <end position="331"/>
    </location>
</feature>
<comment type="caution">
    <text evidence="5">The sequence shown here is derived from an EMBL/GenBank/DDBJ whole genome shotgun (WGS) entry which is preliminary data.</text>
</comment>
<dbReference type="GO" id="GO:0016491">
    <property type="term" value="F:oxidoreductase activity"/>
    <property type="evidence" value="ECO:0007669"/>
    <property type="project" value="UniProtKB-KW"/>
</dbReference>
<keyword evidence="5" id="KW-0406">Ion transport</keyword>
<dbReference type="PRINTS" id="PR01577">
    <property type="entry name" value="KCNABCHANNEL"/>
</dbReference>
<dbReference type="InterPro" id="IPR036812">
    <property type="entry name" value="NAD(P)_OxRdtase_dom_sf"/>
</dbReference>
<evidence type="ECO:0000256" key="2">
    <source>
        <dbReference type="ARBA" id="ARBA00022857"/>
    </source>
</evidence>
<evidence type="ECO:0000256" key="3">
    <source>
        <dbReference type="ARBA" id="ARBA00023002"/>
    </source>
</evidence>
<dbReference type="EMBL" id="LUGG01000001">
    <property type="protein sequence ID" value="OBZ79692.1"/>
    <property type="molecule type" value="Genomic_DNA"/>
</dbReference>
<comment type="similarity">
    <text evidence="1">Belongs to the shaker potassium channel beta subunit family.</text>
</comment>
<dbReference type="PANTHER" id="PTHR43150:SF2">
    <property type="entry name" value="HYPERKINETIC, ISOFORM M"/>
    <property type="match status" value="1"/>
</dbReference>
<organism evidence="5 6">
    <name type="scientific">Grifola frondosa</name>
    <name type="common">Maitake</name>
    <name type="synonym">Polyporus frondosus</name>
    <dbReference type="NCBI Taxonomy" id="5627"/>
    <lineage>
        <taxon>Eukaryota</taxon>
        <taxon>Fungi</taxon>
        <taxon>Dikarya</taxon>
        <taxon>Basidiomycota</taxon>
        <taxon>Agaricomycotina</taxon>
        <taxon>Agaricomycetes</taxon>
        <taxon>Polyporales</taxon>
        <taxon>Grifolaceae</taxon>
        <taxon>Grifola</taxon>
    </lineage>
</organism>
<protein>
    <submittedName>
        <fullName evidence="5">Putative voltage-gated potassium channel subunit beta</fullName>
    </submittedName>
</protein>
<gene>
    <name evidence="5" type="primary">KAB1</name>
    <name evidence="5" type="ORF">A0H81_01349</name>
</gene>
<dbReference type="OrthoDB" id="1720422at2759"/>
<dbReference type="AlphaFoldDB" id="A0A1C7MS36"/>
<sequence length="352" mass="39363">MSAEYDAKGMPFRRMGSSGLRIPLFSFGGWLTLGETVVGDPVKELIKTAFEHGINMFDTAEGYADGNAEIELGRVIKELGLRRSDLVITTKLFWGGSGPNDMGLSRKHVVEGTKKCLERLQMDYVDVIFAHRPDPTVPMEEVVRAFNFVIDQGWAFYWATSEWSAQQIEEAHHMATKLHLAGPIAEQCEHHMLNRERAEKEYAPLYKHYSLGTTDYSPLACGLLTGKYNEGIPAGSRLDTHKDFFKDTLEVLHSDEGKRRIEKVKALTEFAQKELGCSVSQLALAWLAVNPNTSTVILGASKPWQLIENLKALDVIPKLTPAVLENIDKILDNKPKPQTTWGRPGLDKLGRL</sequence>